<organism evidence="1 2">
    <name type="scientific">Bacillus salitolerans</name>
    <dbReference type="NCBI Taxonomy" id="1437434"/>
    <lineage>
        <taxon>Bacteria</taxon>
        <taxon>Bacillati</taxon>
        <taxon>Bacillota</taxon>
        <taxon>Bacilli</taxon>
        <taxon>Bacillales</taxon>
        <taxon>Bacillaceae</taxon>
        <taxon>Bacillus</taxon>
    </lineage>
</organism>
<reference evidence="2" key="1">
    <citation type="journal article" date="2019" name="Int. J. Syst. Evol. Microbiol.">
        <title>The Global Catalogue of Microorganisms (GCM) 10K type strain sequencing project: providing services to taxonomists for standard genome sequencing and annotation.</title>
        <authorList>
            <consortium name="The Broad Institute Genomics Platform"/>
            <consortium name="The Broad Institute Genome Sequencing Center for Infectious Disease"/>
            <person name="Wu L."/>
            <person name="Ma J."/>
        </authorList>
    </citation>
    <scope>NUCLEOTIDE SEQUENCE [LARGE SCALE GENOMIC DNA]</scope>
    <source>
        <strain evidence="2">CCUG 49339</strain>
    </source>
</reference>
<gene>
    <name evidence="1" type="ORF">ACFSCX_01295</name>
</gene>
<sequence>MEADMTVEQVVSEIQQLSRGMGELNKKKIKKSHPNLMKNALYYFPDWQSAVDRSIT</sequence>
<dbReference type="Proteomes" id="UP001597214">
    <property type="component" value="Unassembled WGS sequence"/>
</dbReference>
<evidence type="ECO:0000313" key="1">
    <source>
        <dbReference type="EMBL" id="MFD1735188.1"/>
    </source>
</evidence>
<accession>A0ABW4LKB1</accession>
<keyword evidence="2" id="KW-1185">Reference proteome</keyword>
<dbReference type="RefSeq" id="WP_377926280.1">
    <property type="nucleotide sequence ID" value="NZ_JBHUEM010000001.1"/>
</dbReference>
<protein>
    <submittedName>
        <fullName evidence="1">Uncharacterized protein</fullName>
    </submittedName>
</protein>
<dbReference type="EMBL" id="JBHUEM010000001">
    <property type="protein sequence ID" value="MFD1735188.1"/>
    <property type="molecule type" value="Genomic_DNA"/>
</dbReference>
<evidence type="ECO:0000313" key="2">
    <source>
        <dbReference type="Proteomes" id="UP001597214"/>
    </source>
</evidence>
<proteinExistence type="predicted"/>
<name>A0ABW4LKB1_9BACI</name>
<comment type="caution">
    <text evidence="1">The sequence shown here is derived from an EMBL/GenBank/DDBJ whole genome shotgun (WGS) entry which is preliminary data.</text>
</comment>